<name>A0A8J1IT27_XENTR</name>
<feature type="transmembrane region" description="Helical" evidence="6">
    <location>
        <begin position="201"/>
        <end position="226"/>
    </location>
</feature>
<dbReference type="OrthoDB" id="10018862at2759"/>
<dbReference type="GO" id="GO:0016020">
    <property type="term" value="C:membrane"/>
    <property type="evidence" value="ECO:0000318"/>
    <property type="project" value="GO_Central"/>
</dbReference>
<gene>
    <name evidence="8 9 10 11" type="primary">tmem91</name>
</gene>
<dbReference type="InterPro" id="IPR007593">
    <property type="entry name" value="CD225/Dispanin_fam"/>
</dbReference>
<proteinExistence type="inferred from homology"/>
<protein>
    <submittedName>
        <fullName evidence="8 9">Transmembrane protein 91</fullName>
    </submittedName>
</protein>
<evidence type="ECO:0000313" key="10">
    <source>
        <dbReference type="RefSeq" id="XP_031747900.1"/>
    </source>
</evidence>
<dbReference type="KEGG" id="xtr:100486436"/>
<dbReference type="RefSeq" id="XP_031747900.1">
    <property type="nucleotide sequence ID" value="XM_031892040.1"/>
</dbReference>
<dbReference type="AGR" id="Xenbase:XB-GENE-22069328"/>
<dbReference type="Xenbase" id="XB-GENE-22069328">
    <property type="gene designation" value="tmem91"/>
</dbReference>
<keyword evidence="3 6" id="KW-0812">Transmembrane</keyword>
<keyword evidence="5 6" id="KW-0472">Membrane</keyword>
<evidence type="ECO:0000256" key="4">
    <source>
        <dbReference type="ARBA" id="ARBA00022989"/>
    </source>
</evidence>
<dbReference type="GeneID" id="100486436"/>
<evidence type="ECO:0000313" key="11">
    <source>
        <dbReference type="Xenbase" id="XB-GENE-22069328"/>
    </source>
</evidence>
<keyword evidence="4 6" id="KW-1133">Transmembrane helix</keyword>
<dbReference type="Pfam" id="PF04505">
    <property type="entry name" value="CD225"/>
    <property type="match status" value="1"/>
</dbReference>
<organism evidence="7 10">
    <name type="scientific">Xenopus tropicalis</name>
    <name type="common">Western clawed frog</name>
    <name type="synonym">Silurana tropicalis</name>
    <dbReference type="NCBI Taxonomy" id="8364"/>
    <lineage>
        <taxon>Eukaryota</taxon>
        <taxon>Metazoa</taxon>
        <taxon>Chordata</taxon>
        <taxon>Craniata</taxon>
        <taxon>Vertebrata</taxon>
        <taxon>Euteleostomi</taxon>
        <taxon>Amphibia</taxon>
        <taxon>Batrachia</taxon>
        <taxon>Anura</taxon>
        <taxon>Pipoidea</taxon>
        <taxon>Pipidae</taxon>
        <taxon>Xenopodinae</taxon>
        <taxon>Xenopus</taxon>
        <taxon>Silurana</taxon>
    </lineage>
</organism>
<dbReference type="CTD" id="641649"/>
<reference evidence="8 9" key="1">
    <citation type="submission" date="2025-04" db="UniProtKB">
        <authorList>
            <consortium name="RefSeq"/>
        </authorList>
    </citation>
    <scope>IDENTIFICATION</scope>
    <source>
        <strain evidence="8 9">Nigerian</strain>
        <tissue evidence="8 9">Liver and blood</tissue>
    </source>
</reference>
<evidence type="ECO:0000313" key="7">
    <source>
        <dbReference type="Proteomes" id="UP000008143"/>
    </source>
</evidence>
<keyword evidence="7" id="KW-1185">Reference proteome</keyword>
<evidence type="ECO:0000313" key="9">
    <source>
        <dbReference type="RefSeq" id="XP_031747899.1"/>
    </source>
</evidence>
<evidence type="ECO:0000256" key="6">
    <source>
        <dbReference type="SAM" id="Phobius"/>
    </source>
</evidence>
<dbReference type="AlphaFoldDB" id="A0A8J1IT27"/>
<evidence type="ECO:0000256" key="1">
    <source>
        <dbReference type="ARBA" id="ARBA00004370"/>
    </source>
</evidence>
<evidence type="ECO:0000313" key="8">
    <source>
        <dbReference type="RefSeq" id="XP_012825141.1"/>
    </source>
</evidence>
<evidence type="ECO:0000256" key="3">
    <source>
        <dbReference type="ARBA" id="ARBA00022692"/>
    </source>
</evidence>
<comment type="similarity">
    <text evidence="2">Belongs to the CD225/Dispanin family.</text>
</comment>
<comment type="subcellular location">
    <subcellularLocation>
        <location evidence="1">Membrane</location>
    </subcellularLocation>
</comment>
<feature type="transmembrane region" description="Helical" evidence="6">
    <location>
        <begin position="155"/>
        <end position="177"/>
    </location>
</feature>
<dbReference type="PANTHER" id="PTHR14768">
    <property type="entry name" value="UPF0338 PROTEIN"/>
    <property type="match status" value="1"/>
</dbReference>
<evidence type="ECO:0000256" key="2">
    <source>
        <dbReference type="ARBA" id="ARBA00006843"/>
    </source>
</evidence>
<dbReference type="PANTHER" id="PTHR14768:SF2">
    <property type="entry name" value="TRANSMEMBRANE PROTEIN 91"/>
    <property type="match status" value="1"/>
</dbReference>
<dbReference type="RefSeq" id="XP_031747899.1">
    <property type="nucleotide sequence ID" value="XM_031892039.1"/>
</dbReference>
<accession>A0A8J1IT27</accession>
<evidence type="ECO:0000256" key="5">
    <source>
        <dbReference type="ARBA" id="ARBA00023136"/>
    </source>
</evidence>
<dbReference type="Proteomes" id="UP000008143">
    <property type="component" value="Chromosome 8"/>
</dbReference>
<dbReference type="RefSeq" id="XP_012825141.1">
    <property type="nucleotide sequence ID" value="XM_012969687.3"/>
</dbReference>
<sequence length="232" mass="25329">MECMQELQHPLLERSLGGGMLTPLLSRDSGGGGGLVWKCLPQRAQSGKELTQQFLDPGSLRRTVDPRCGKVADVPFWRSAEPQVWKGTDYIETTFVDNNGSPESCKKLLYSPEKDIHTVSCEVGEEDIMDIENATSSDSDTDSESHFSLLLPQDYLGLAVFSMLCCFWPLGIAAFFLSQKTNKASAQGDYHGASVASRQTFLLAVLSIFFGICTYVGAVVALIAYLSNRAPT</sequence>
<dbReference type="OMA" id="CYEMEDE"/>